<organism evidence="1">
    <name type="scientific">freshwater metagenome</name>
    <dbReference type="NCBI Taxonomy" id="449393"/>
    <lineage>
        <taxon>unclassified sequences</taxon>
        <taxon>metagenomes</taxon>
        <taxon>ecological metagenomes</taxon>
    </lineage>
</organism>
<protein>
    <submittedName>
        <fullName evidence="1">Unannotated protein</fullName>
    </submittedName>
</protein>
<reference evidence="1" key="1">
    <citation type="submission" date="2020-05" db="EMBL/GenBank/DDBJ databases">
        <authorList>
            <person name="Chiriac C."/>
            <person name="Salcher M."/>
            <person name="Ghai R."/>
            <person name="Kavagutti S V."/>
        </authorList>
    </citation>
    <scope>NUCLEOTIDE SEQUENCE</scope>
</reference>
<gene>
    <name evidence="1" type="ORF">UFOPK3610_01526</name>
</gene>
<name>A0A6J7HSB0_9ZZZZ</name>
<sequence length="411" mass="44975">MPISRGSVASVVVGGLGFLTIFGFGSLIVPSAAAPETLSTTTSSRHLVVDFDGRLGVHDVLKIMKSTGGEITRIAYSGSMAQGATSVPRQASDDEIEALGEALFARVDRSVPPVIQIEFDTAGATAIPARMLRGRRHVTDVRALDSAKTQQNLPAAEAPSARQSRALPSVSLPNYFPTWWQAEARNELRCISFRYVGGPCQSWLRLRAMNQTFAYVDFSPAAWPDQDWGLEVDLSLWNDAVCSASTGAGVYQPGWWADVGTYQWVTDIPASAEPYLDDNRASDTCQRLTQSFGVGYPWLLRKGSTYTFYIATRDYNHVPASVFSASFQATSNDCNNVWLSPNTNCMGLNFNRTWPYGSTDSPLVGKARGWTVPGCSRSRDGWSAPQYWANGARKLLPAPDSYYDTCLTNDW</sequence>
<accession>A0A6J7HSB0</accession>
<proteinExistence type="predicted"/>
<evidence type="ECO:0000313" key="1">
    <source>
        <dbReference type="EMBL" id="CAB4923114.1"/>
    </source>
</evidence>
<dbReference type="EMBL" id="CAFBMR010000077">
    <property type="protein sequence ID" value="CAB4923114.1"/>
    <property type="molecule type" value="Genomic_DNA"/>
</dbReference>
<dbReference type="AlphaFoldDB" id="A0A6J7HSB0"/>